<evidence type="ECO:0000313" key="2">
    <source>
        <dbReference type="EMBL" id="VDN42608.1"/>
    </source>
</evidence>
<dbReference type="Proteomes" id="UP000271098">
    <property type="component" value="Unassembled WGS sequence"/>
</dbReference>
<feature type="compositionally biased region" description="Basic and acidic residues" evidence="1">
    <location>
        <begin position="68"/>
        <end position="78"/>
    </location>
</feature>
<proteinExistence type="predicted"/>
<feature type="compositionally biased region" description="Polar residues" evidence="1">
    <location>
        <begin position="79"/>
        <end position="94"/>
    </location>
</feature>
<evidence type="ECO:0000313" key="4">
    <source>
        <dbReference type="WBParaSite" id="GPUH_0002429201-mRNA-1"/>
    </source>
</evidence>
<reference evidence="4" key="1">
    <citation type="submission" date="2016-06" db="UniProtKB">
        <authorList>
            <consortium name="WormBaseParasite"/>
        </authorList>
    </citation>
    <scope>IDENTIFICATION</scope>
</reference>
<accession>A0A183ETH1</accession>
<evidence type="ECO:0000313" key="3">
    <source>
        <dbReference type="Proteomes" id="UP000271098"/>
    </source>
</evidence>
<dbReference type="WBParaSite" id="GPUH_0002429201-mRNA-1">
    <property type="protein sequence ID" value="GPUH_0002429201-mRNA-1"/>
    <property type="gene ID" value="GPUH_0002429201"/>
</dbReference>
<reference evidence="2 3" key="2">
    <citation type="submission" date="2018-11" db="EMBL/GenBank/DDBJ databases">
        <authorList>
            <consortium name="Pathogen Informatics"/>
        </authorList>
    </citation>
    <scope>NUCLEOTIDE SEQUENCE [LARGE SCALE GENOMIC DNA]</scope>
</reference>
<sequence>MSRKLSGRGRHISSPSSLDLNLYASYGEYTQQYIADRRLTRQKDSTSSASSVALETTQIQISLKKPELRHGVSIDKQRGTSNDGKTSRSFSSLSEGHARNSRVIIVHPAKKVSLFKCAAV</sequence>
<name>A0A183ETH1_9BILA</name>
<dbReference type="AlphaFoldDB" id="A0A183ETH1"/>
<protein>
    <submittedName>
        <fullName evidence="2 4">Uncharacterized protein</fullName>
    </submittedName>
</protein>
<gene>
    <name evidence="2" type="ORF">GPUH_LOCUS24262</name>
</gene>
<organism evidence="4">
    <name type="scientific">Gongylonema pulchrum</name>
    <dbReference type="NCBI Taxonomy" id="637853"/>
    <lineage>
        <taxon>Eukaryota</taxon>
        <taxon>Metazoa</taxon>
        <taxon>Ecdysozoa</taxon>
        <taxon>Nematoda</taxon>
        <taxon>Chromadorea</taxon>
        <taxon>Rhabditida</taxon>
        <taxon>Spirurina</taxon>
        <taxon>Spiruromorpha</taxon>
        <taxon>Spiruroidea</taxon>
        <taxon>Gongylonematidae</taxon>
        <taxon>Gongylonema</taxon>
    </lineage>
</organism>
<dbReference type="EMBL" id="UYRT01100572">
    <property type="protein sequence ID" value="VDN42608.1"/>
    <property type="molecule type" value="Genomic_DNA"/>
</dbReference>
<feature type="region of interest" description="Disordered" evidence="1">
    <location>
        <begin position="68"/>
        <end position="98"/>
    </location>
</feature>
<keyword evidence="3" id="KW-1185">Reference proteome</keyword>
<evidence type="ECO:0000256" key="1">
    <source>
        <dbReference type="SAM" id="MobiDB-lite"/>
    </source>
</evidence>